<dbReference type="InterPro" id="IPR032710">
    <property type="entry name" value="NTF2-like_dom_sf"/>
</dbReference>
<feature type="transmembrane region" description="Helical" evidence="1">
    <location>
        <begin position="115"/>
        <end position="135"/>
    </location>
</feature>
<dbReference type="AlphaFoldDB" id="A0A1I4A454"/>
<dbReference type="SMART" id="SM00978">
    <property type="entry name" value="Tim44"/>
    <property type="match status" value="1"/>
</dbReference>
<keyword evidence="1" id="KW-0472">Membrane</keyword>
<dbReference type="PANTHER" id="PTHR41542">
    <property type="entry name" value="BLL5807 PROTEIN"/>
    <property type="match status" value="1"/>
</dbReference>
<feature type="domain" description="Tim44-like" evidence="3">
    <location>
        <begin position="172"/>
        <end position="318"/>
    </location>
</feature>
<dbReference type="OrthoDB" id="9780873at2"/>
<dbReference type="Gene3D" id="3.10.450.240">
    <property type="match status" value="1"/>
</dbReference>
<keyword evidence="1" id="KW-1133">Transmembrane helix</keyword>
<feature type="chain" id="PRO_5011790675" evidence="2">
    <location>
        <begin position="27"/>
        <end position="319"/>
    </location>
</feature>
<dbReference type="Pfam" id="PF04280">
    <property type="entry name" value="Tim44"/>
    <property type="match status" value="1"/>
</dbReference>
<evidence type="ECO:0000313" key="5">
    <source>
        <dbReference type="Proteomes" id="UP000198755"/>
    </source>
</evidence>
<organism evidence="4 5">
    <name type="scientific">Methylocapsa palsarum</name>
    <dbReference type="NCBI Taxonomy" id="1612308"/>
    <lineage>
        <taxon>Bacteria</taxon>
        <taxon>Pseudomonadati</taxon>
        <taxon>Pseudomonadota</taxon>
        <taxon>Alphaproteobacteria</taxon>
        <taxon>Hyphomicrobiales</taxon>
        <taxon>Beijerinckiaceae</taxon>
        <taxon>Methylocapsa</taxon>
    </lineage>
</organism>
<name>A0A1I4A454_9HYPH</name>
<keyword evidence="2" id="KW-0732">Signal</keyword>
<evidence type="ECO:0000256" key="2">
    <source>
        <dbReference type="SAM" id="SignalP"/>
    </source>
</evidence>
<accession>A0A1I4A454</accession>
<evidence type="ECO:0000256" key="1">
    <source>
        <dbReference type="SAM" id="Phobius"/>
    </source>
</evidence>
<dbReference type="STRING" id="1612308.SAMN05444581_10981"/>
<dbReference type="Proteomes" id="UP000198755">
    <property type="component" value="Unassembled WGS sequence"/>
</dbReference>
<protein>
    <submittedName>
        <fullName evidence="4">Predicted lipid-binding transport protein, Tim44 family</fullName>
    </submittedName>
</protein>
<evidence type="ECO:0000313" key="4">
    <source>
        <dbReference type="EMBL" id="SFK51108.1"/>
    </source>
</evidence>
<dbReference type="RefSeq" id="WP_091682590.1">
    <property type="nucleotide sequence ID" value="NZ_FOSN01000009.1"/>
</dbReference>
<sequence length="319" mass="32575">MAMRQKALIFSLAALLALGFSADGFAKPGFGGSFGSRGARTFSAPPSTTTAPRAAAPIERSMSSPSAGLSQGFARSPAATTGGFLSGGFGRGLLGGLVGAGLVGMLFGNGFGGGLGGLTSILGLVLQIGLLFLLFKFVMGFLRGRQPAYQGAGFDRGVAPGPGPAAGFSGLRGFGGGAAASAKLEVGPADFNVFEQRLSLVQKAYGAEDIAALRSLATPEMVSYFSEEIEATAKKGLVNKISDVTFLQGDLAEAWREPGSDYASVAVRFSLIDTMVDRATGKVVSGDPTTPEISTEIWTFARRPGGAPADWTLSAIQQA</sequence>
<dbReference type="InterPro" id="IPR007379">
    <property type="entry name" value="Tim44-like_dom"/>
</dbReference>
<gene>
    <name evidence="4" type="ORF">SAMN05444581_10981</name>
</gene>
<dbReference type="EMBL" id="FOSN01000009">
    <property type="protein sequence ID" value="SFK51108.1"/>
    <property type="molecule type" value="Genomic_DNA"/>
</dbReference>
<feature type="signal peptide" evidence="2">
    <location>
        <begin position="1"/>
        <end position="26"/>
    </location>
</feature>
<evidence type="ECO:0000259" key="3">
    <source>
        <dbReference type="SMART" id="SM00978"/>
    </source>
</evidence>
<reference evidence="4 5" key="1">
    <citation type="submission" date="2016-10" db="EMBL/GenBank/DDBJ databases">
        <authorList>
            <person name="de Groot N.N."/>
        </authorList>
    </citation>
    <scope>NUCLEOTIDE SEQUENCE [LARGE SCALE GENOMIC DNA]</scope>
    <source>
        <strain evidence="4 5">NE2</strain>
    </source>
</reference>
<proteinExistence type="predicted"/>
<dbReference type="PANTHER" id="PTHR41542:SF1">
    <property type="entry name" value="BLL5807 PROTEIN"/>
    <property type="match status" value="1"/>
</dbReference>
<keyword evidence="5" id="KW-1185">Reference proteome</keyword>
<keyword evidence="1" id="KW-0812">Transmembrane</keyword>
<dbReference type="SUPFAM" id="SSF54427">
    <property type="entry name" value="NTF2-like"/>
    <property type="match status" value="1"/>
</dbReference>